<evidence type="ECO:0000256" key="1">
    <source>
        <dbReference type="ARBA" id="ARBA00044755"/>
    </source>
</evidence>
<comment type="caution">
    <text evidence="2">The sequence shown here is derived from an EMBL/GenBank/DDBJ whole genome shotgun (WGS) entry which is preliminary data.</text>
</comment>
<reference evidence="2 3" key="1">
    <citation type="submission" date="2022-10" db="EMBL/GenBank/DDBJ databases">
        <title>Luteolibacter flavescens strain MCCC 1K03193, whole genome shotgun sequencing project.</title>
        <authorList>
            <person name="Zhao G."/>
            <person name="Shen L."/>
        </authorList>
    </citation>
    <scope>NUCLEOTIDE SEQUENCE [LARGE SCALE GENOMIC DNA]</scope>
    <source>
        <strain evidence="2 3">MCCC 1K03193</strain>
    </source>
</reference>
<dbReference type="EMBL" id="JAPDDS010000068">
    <property type="protein sequence ID" value="MCW1887918.1"/>
    <property type="molecule type" value="Genomic_DNA"/>
</dbReference>
<dbReference type="Pfam" id="PF04519">
    <property type="entry name" value="Bactofilin"/>
    <property type="match status" value="1"/>
</dbReference>
<accession>A0ABT3FWI4</accession>
<evidence type="ECO:0000313" key="3">
    <source>
        <dbReference type="Proteomes" id="UP001207930"/>
    </source>
</evidence>
<name>A0ABT3FWI4_9BACT</name>
<protein>
    <submittedName>
        <fullName evidence="2">Polymer-forming cytoskeletal protein</fullName>
    </submittedName>
</protein>
<feature type="non-terminal residue" evidence="2">
    <location>
        <position position="1"/>
    </location>
</feature>
<proteinExistence type="inferred from homology"/>
<dbReference type="InterPro" id="IPR007607">
    <property type="entry name" value="BacA/B"/>
</dbReference>
<dbReference type="RefSeq" id="WP_264503871.1">
    <property type="nucleotide sequence ID" value="NZ_JAPDDS010000068.1"/>
</dbReference>
<dbReference type="Proteomes" id="UP001207930">
    <property type="component" value="Unassembled WGS sequence"/>
</dbReference>
<organism evidence="2 3">
    <name type="scientific">Luteolibacter flavescens</name>
    <dbReference type="NCBI Taxonomy" id="1859460"/>
    <lineage>
        <taxon>Bacteria</taxon>
        <taxon>Pseudomonadati</taxon>
        <taxon>Verrucomicrobiota</taxon>
        <taxon>Verrucomicrobiia</taxon>
        <taxon>Verrucomicrobiales</taxon>
        <taxon>Verrucomicrobiaceae</taxon>
        <taxon>Luteolibacter</taxon>
    </lineage>
</organism>
<keyword evidence="3" id="KW-1185">Reference proteome</keyword>
<gene>
    <name evidence="2" type="ORF">OKA04_24525</name>
</gene>
<dbReference type="PANTHER" id="PTHR35024:SF4">
    <property type="entry name" value="POLYMER-FORMING CYTOSKELETAL PROTEIN"/>
    <property type="match status" value="1"/>
</dbReference>
<comment type="similarity">
    <text evidence="1">Belongs to the bactofilin family.</text>
</comment>
<dbReference type="PANTHER" id="PTHR35024">
    <property type="entry name" value="HYPOTHETICAL CYTOSOLIC PROTEIN"/>
    <property type="match status" value="1"/>
</dbReference>
<sequence length="98" mass="9968">DLHLDGAVNGDVDVERLTIGPTGSVVGAIRADSVEIRGQVSGAVTARQVRLSATARVDGDISHAELAIEAGAHFEGRSLTLPEAQATEPVALLSAAAE</sequence>
<evidence type="ECO:0000313" key="2">
    <source>
        <dbReference type="EMBL" id="MCW1887918.1"/>
    </source>
</evidence>